<dbReference type="Proteomes" id="UP000073494">
    <property type="component" value="Unassembled WGS sequence"/>
</dbReference>
<evidence type="ECO:0000313" key="7">
    <source>
        <dbReference type="EMBL" id="CYU76731.1"/>
    </source>
</evidence>
<keyword evidence="6" id="KW-0178">Competence</keyword>
<dbReference type="GO" id="GO:0030420">
    <property type="term" value="P:establishment of competence for transformation"/>
    <property type="evidence" value="ECO:0007669"/>
    <property type="project" value="UniProtKB-KW"/>
</dbReference>
<evidence type="ECO:0000256" key="3">
    <source>
        <dbReference type="ARBA" id="ARBA00009039"/>
    </source>
</evidence>
<sequence length="84" mass="9459">MNTKTMEQFNQINTEVLENIEGGVPYGWYSPFSSISDNIICRNGYRYTMANMRNGNCRVDWSNVVGNVANNMAAAWGVLHNPLP</sequence>
<keyword evidence="5" id="KW-0588">Pheromone</keyword>
<protein>
    <recommendedName>
        <fullName evidence="9">Bacteriocin</fullName>
    </recommendedName>
</protein>
<comment type="similarity">
    <text evidence="3">Belongs to the ComC family.</text>
</comment>
<dbReference type="RefSeq" id="WP_228480131.1">
    <property type="nucleotide sequence ID" value="NZ_CEFG01000165.1"/>
</dbReference>
<organism evidence="7 8">
    <name type="scientific">Streptococcus suis</name>
    <dbReference type="NCBI Taxonomy" id="1307"/>
    <lineage>
        <taxon>Bacteria</taxon>
        <taxon>Bacillati</taxon>
        <taxon>Bacillota</taxon>
        <taxon>Bacilli</taxon>
        <taxon>Lactobacillales</taxon>
        <taxon>Streptococcaceae</taxon>
        <taxon>Streptococcus</taxon>
    </lineage>
</organism>
<gene>
    <name evidence="7" type="ORF">ERS132416_00565</name>
</gene>
<comment type="function">
    <text evidence="1">Acts as a pheromone, induces cells to develop competence for genetic transformation.</text>
</comment>
<dbReference type="InterPro" id="IPR004288">
    <property type="entry name" value="Competence_ComC"/>
</dbReference>
<evidence type="ECO:0008006" key="9">
    <source>
        <dbReference type="Google" id="ProtNLM"/>
    </source>
</evidence>
<keyword evidence="4" id="KW-0964">Secreted</keyword>
<evidence type="ECO:0000256" key="4">
    <source>
        <dbReference type="ARBA" id="ARBA00022525"/>
    </source>
</evidence>
<accession>A0A0Z8FA49</accession>
<name>A0A0Z8FA49_STRSU</name>
<evidence type="ECO:0000256" key="5">
    <source>
        <dbReference type="ARBA" id="ARBA00023044"/>
    </source>
</evidence>
<reference evidence="7 8" key="1">
    <citation type="submission" date="2016-02" db="EMBL/GenBank/DDBJ databases">
        <authorList>
            <consortium name="Pathogen Informatics"/>
        </authorList>
    </citation>
    <scope>NUCLEOTIDE SEQUENCE [LARGE SCALE GENOMIC DNA]</scope>
    <source>
        <strain evidence="7 8">LSS54</strain>
    </source>
</reference>
<dbReference type="EMBL" id="FIHD01000006">
    <property type="protein sequence ID" value="CYU76731.1"/>
    <property type="molecule type" value="Genomic_DNA"/>
</dbReference>
<evidence type="ECO:0000256" key="6">
    <source>
        <dbReference type="ARBA" id="ARBA00023287"/>
    </source>
</evidence>
<evidence type="ECO:0000313" key="8">
    <source>
        <dbReference type="Proteomes" id="UP000073494"/>
    </source>
</evidence>
<evidence type="ECO:0000256" key="2">
    <source>
        <dbReference type="ARBA" id="ARBA00004613"/>
    </source>
</evidence>
<evidence type="ECO:0000256" key="1">
    <source>
        <dbReference type="ARBA" id="ARBA00002667"/>
    </source>
</evidence>
<dbReference type="Pfam" id="PF03047">
    <property type="entry name" value="ComC"/>
    <property type="match status" value="1"/>
</dbReference>
<comment type="subcellular location">
    <subcellularLocation>
        <location evidence="2">Secreted</location>
    </subcellularLocation>
</comment>
<dbReference type="AlphaFoldDB" id="A0A0Z8FA49"/>
<proteinExistence type="inferred from homology"/>
<dbReference type="GO" id="GO:0005186">
    <property type="term" value="F:pheromone activity"/>
    <property type="evidence" value="ECO:0007669"/>
    <property type="project" value="UniProtKB-KW"/>
</dbReference>
<dbReference type="GO" id="GO:0005576">
    <property type="term" value="C:extracellular region"/>
    <property type="evidence" value="ECO:0007669"/>
    <property type="project" value="UniProtKB-SubCell"/>
</dbReference>